<sequence>MKKKYEVIWEIFNKCSGNQMRDVFFEEIETDDADRYVAERFKEFSVTLDAYDEAAATRIYEIEAEGLRQRISLTEV</sequence>
<accession>A0A1M5Z2L1</accession>
<dbReference type="STRING" id="1123282.SAMN02745823_03137"/>
<dbReference type="EMBL" id="FQXV01000012">
    <property type="protein sequence ID" value="SHI18364.1"/>
    <property type="molecule type" value="Genomic_DNA"/>
</dbReference>
<dbReference type="Proteomes" id="UP000183995">
    <property type="component" value="Unassembled WGS sequence"/>
</dbReference>
<name>A0A1M5Z2L1_9FIRM</name>
<evidence type="ECO:0000313" key="1">
    <source>
        <dbReference type="EMBL" id="SHI18364.1"/>
    </source>
</evidence>
<reference evidence="1 2" key="1">
    <citation type="submission" date="2016-11" db="EMBL/GenBank/DDBJ databases">
        <authorList>
            <person name="Jaros S."/>
            <person name="Januszkiewicz K."/>
            <person name="Wedrychowicz H."/>
        </authorList>
    </citation>
    <scope>NUCLEOTIDE SEQUENCE [LARGE SCALE GENOMIC DNA]</scope>
    <source>
        <strain evidence="1 2">DSM 10068</strain>
    </source>
</reference>
<dbReference type="AlphaFoldDB" id="A0A1M5Z2L1"/>
<keyword evidence="2" id="KW-1185">Reference proteome</keyword>
<protein>
    <submittedName>
        <fullName evidence="1">Uncharacterized protein</fullName>
    </submittedName>
</protein>
<dbReference type="RefSeq" id="WP_073080929.1">
    <property type="nucleotide sequence ID" value="NZ_FQXV01000012.1"/>
</dbReference>
<proteinExistence type="predicted"/>
<organism evidence="1 2">
    <name type="scientific">Sporobacter termitidis DSM 10068</name>
    <dbReference type="NCBI Taxonomy" id="1123282"/>
    <lineage>
        <taxon>Bacteria</taxon>
        <taxon>Bacillati</taxon>
        <taxon>Bacillota</taxon>
        <taxon>Clostridia</taxon>
        <taxon>Eubacteriales</taxon>
        <taxon>Oscillospiraceae</taxon>
        <taxon>Sporobacter</taxon>
    </lineage>
</organism>
<dbReference type="OrthoDB" id="1752934at2"/>
<gene>
    <name evidence="1" type="ORF">SAMN02745823_03137</name>
</gene>
<evidence type="ECO:0000313" key="2">
    <source>
        <dbReference type="Proteomes" id="UP000183995"/>
    </source>
</evidence>